<dbReference type="SUPFAM" id="SSF53300">
    <property type="entry name" value="vWA-like"/>
    <property type="match status" value="1"/>
</dbReference>
<dbReference type="PANTHER" id="PTHR10579">
    <property type="entry name" value="CALCIUM-ACTIVATED CHLORIDE CHANNEL REGULATOR"/>
    <property type="match status" value="1"/>
</dbReference>
<dbReference type="InterPro" id="IPR051266">
    <property type="entry name" value="CLCR"/>
</dbReference>
<feature type="domain" description="VWFA" evidence="1">
    <location>
        <begin position="14"/>
        <end position="191"/>
    </location>
</feature>
<evidence type="ECO:0000313" key="3">
    <source>
        <dbReference type="Proteomes" id="UP001432075"/>
    </source>
</evidence>
<dbReference type="InterPro" id="IPR002035">
    <property type="entry name" value="VWF_A"/>
</dbReference>
<sequence>MSQFSQSERPAVFPVCLLIDVSGSMSGGPMAAMNTALPAMQRAILDDPTTGEIARVSVVTFSDTAACVLPLSDMAHARMPTLSPQGGTDFAEGFRVGREALVDGIGALGRGARYHRPVVFFLSDGQHNSSQSWKSGFDRLRSKEDKYGAEVVSFGFGQANRDVIAQVSTRHAFFAEDMDPAVAVKEILHTVLMSIKTTSGSFQAGGAAGLTIPESTGLTPLPVFTN</sequence>
<organism evidence="2 3">
    <name type="scientific">Streptomyces goshikiensis</name>
    <dbReference type="NCBI Taxonomy" id="1942"/>
    <lineage>
        <taxon>Bacteria</taxon>
        <taxon>Bacillati</taxon>
        <taxon>Actinomycetota</taxon>
        <taxon>Actinomycetes</taxon>
        <taxon>Kitasatosporales</taxon>
        <taxon>Streptomycetaceae</taxon>
        <taxon>Streptomyces</taxon>
    </lineage>
</organism>
<gene>
    <name evidence="2" type="ORF">OHU17_03825</name>
</gene>
<dbReference type="SMART" id="SM00327">
    <property type="entry name" value="VWA"/>
    <property type="match status" value="1"/>
</dbReference>
<evidence type="ECO:0000313" key="2">
    <source>
        <dbReference type="EMBL" id="WUO45010.1"/>
    </source>
</evidence>
<dbReference type="RefSeq" id="WP_073798677.1">
    <property type="nucleotide sequence ID" value="NZ_BMVE01000003.1"/>
</dbReference>
<name>A0ABZ1RDZ2_9ACTN</name>
<dbReference type="Gene3D" id="3.40.50.410">
    <property type="entry name" value="von Willebrand factor, type A domain"/>
    <property type="match status" value="1"/>
</dbReference>
<accession>A0ABZ1RDZ2</accession>
<dbReference type="Proteomes" id="UP001432075">
    <property type="component" value="Chromosome"/>
</dbReference>
<dbReference type="EMBL" id="CP108057">
    <property type="protein sequence ID" value="WUO45010.1"/>
    <property type="molecule type" value="Genomic_DNA"/>
</dbReference>
<protein>
    <submittedName>
        <fullName evidence="2">VWA domain-containing protein</fullName>
    </submittedName>
</protein>
<dbReference type="InterPro" id="IPR036465">
    <property type="entry name" value="vWFA_dom_sf"/>
</dbReference>
<dbReference type="PANTHER" id="PTHR10579:SF43">
    <property type="entry name" value="ZINC FINGER (C3HC4-TYPE RING FINGER) FAMILY PROTEIN"/>
    <property type="match status" value="1"/>
</dbReference>
<proteinExistence type="predicted"/>
<reference evidence="2" key="1">
    <citation type="submission" date="2022-10" db="EMBL/GenBank/DDBJ databases">
        <title>The complete genomes of actinobacterial strains from the NBC collection.</title>
        <authorList>
            <person name="Joergensen T.S."/>
            <person name="Alvarez Arevalo M."/>
            <person name="Sterndorff E.B."/>
            <person name="Faurdal D."/>
            <person name="Vuksanovic O."/>
            <person name="Mourched A.-S."/>
            <person name="Charusanti P."/>
            <person name="Shaw S."/>
            <person name="Blin K."/>
            <person name="Weber T."/>
        </authorList>
    </citation>
    <scope>NUCLEOTIDE SEQUENCE</scope>
    <source>
        <strain evidence="2">NBC_00283</strain>
    </source>
</reference>
<dbReference type="Pfam" id="PF13519">
    <property type="entry name" value="VWA_2"/>
    <property type="match status" value="1"/>
</dbReference>
<evidence type="ECO:0000259" key="1">
    <source>
        <dbReference type="PROSITE" id="PS50234"/>
    </source>
</evidence>
<keyword evidence="3" id="KW-1185">Reference proteome</keyword>
<dbReference type="GeneID" id="91413240"/>
<dbReference type="PROSITE" id="PS50234">
    <property type="entry name" value="VWFA"/>
    <property type="match status" value="1"/>
</dbReference>